<evidence type="ECO:0000259" key="11">
    <source>
        <dbReference type="PROSITE" id="PS50939"/>
    </source>
</evidence>
<feature type="chain" id="PRO_5042252426" evidence="10">
    <location>
        <begin position="19"/>
        <end position="553"/>
    </location>
</feature>
<feature type="transmembrane region" description="Helical" evidence="9">
    <location>
        <begin position="491"/>
        <end position="511"/>
    </location>
</feature>
<feature type="transmembrane region" description="Helical" evidence="9">
    <location>
        <begin position="444"/>
        <end position="462"/>
    </location>
</feature>
<reference evidence="12" key="2">
    <citation type="journal article" date="2023" name="Science">
        <title>Genomic signatures of disease resistance in endangered staghorn corals.</title>
        <authorList>
            <person name="Vollmer S.V."/>
            <person name="Selwyn J.D."/>
            <person name="Despard B.A."/>
            <person name="Roesel C.L."/>
        </authorList>
    </citation>
    <scope>NUCLEOTIDE SEQUENCE</scope>
    <source>
        <strain evidence="12">K2</strain>
    </source>
</reference>
<dbReference type="PANTHER" id="PTHR46093">
    <property type="entry name" value="ACYL-COA-BINDING DOMAIN-CONTAINING PROTEIN 5"/>
    <property type="match status" value="1"/>
</dbReference>
<keyword evidence="4 9" id="KW-0812">Transmembrane</keyword>
<dbReference type="SMART" id="SM00665">
    <property type="entry name" value="B561"/>
    <property type="match status" value="1"/>
</dbReference>
<keyword evidence="3" id="KW-0813">Transport</keyword>
<dbReference type="AlphaFoldDB" id="A0AAD9QVN8"/>
<name>A0AAD9QVN8_ACRCE</name>
<feature type="transmembrane region" description="Helical" evidence="9">
    <location>
        <begin position="517"/>
        <end position="536"/>
    </location>
</feature>
<protein>
    <submittedName>
        <fullName evidence="12">Cytochrome b561</fullName>
    </submittedName>
</protein>
<keyword evidence="8 9" id="KW-0472">Membrane</keyword>
<dbReference type="Pfam" id="PF24681">
    <property type="entry name" value="Kelch_KLHDC2_KLHL20_DRC7"/>
    <property type="match status" value="1"/>
</dbReference>
<dbReference type="Gene3D" id="1.20.120.1770">
    <property type="match status" value="1"/>
</dbReference>
<dbReference type="InterPro" id="IPR015915">
    <property type="entry name" value="Kelch-typ_b-propeller"/>
</dbReference>
<dbReference type="InterPro" id="IPR006593">
    <property type="entry name" value="Cyt_b561/ferric_Rdtase_TM"/>
</dbReference>
<feature type="transmembrane region" description="Helical" evidence="9">
    <location>
        <begin position="420"/>
        <end position="438"/>
    </location>
</feature>
<evidence type="ECO:0000313" key="12">
    <source>
        <dbReference type="EMBL" id="KAK2568208.1"/>
    </source>
</evidence>
<dbReference type="PROSITE" id="PS50939">
    <property type="entry name" value="CYTOCHROME_B561"/>
    <property type="match status" value="1"/>
</dbReference>
<reference evidence="12" key="1">
    <citation type="journal article" date="2023" name="G3 (Bethesda)">
        <title>Whole genome assembly and annotation of the endangered Caribbean coral Acropora cervicornis.</title>
        <authorList>
            <person name="Selwyn J.D."/>
            <person name="Vollmer S.V."/>
        </authorList>
    </citation>
    <scope>NUCLEOTIDE SEQUENCE</scope>
    <source>
        <strain evidence="12">K2</strain>
    </source>
</reference>
<accession>A0AAD9QVN8</accession>
<comment type="subcellular location">
    <subcellularLocation>
        <location evidence="1">Membrane</location>
    </subcellularLocation>
</comment>
<evidence type="ECO:0000313" key="13">
    <source>
        <dbReference type="Proteomes" id="UP001249851"/>
    </source>
</evidence>
<feature type="signal peptide" evidence="10">
    <location>
        <begin position="1"/>
        <end position="18"/>
    </location>
</feature>
<dbReference type="InterPro" id="IPR011043">
    <property type="entry name" value="Gal_Oxase/kelch_b-propeller"/>
</dbReference>
<proteinExistence type="predicted"/>
<evidence type="ECO:0000256" key="5">
    <source>
        <dbReference type="ARBA" id="ARBA00022737"/>
    </source>
</evidence>
<gene>
    <name evidence="12" type="ORF">P5673_007203</name>
</gene>
<evidence type="ECO:0000256" key="9">
    <source>
        <dbReference type="SAM" id="Phobius"/>
    </source>
</evidence>
<evidence type="ECO:0000256" key="4">
    <source>
        <dbReference type="ARBA" id="ARBA00022692"/>
    </source>
</evidence>
<keyword evidence="7 9" id="KW-1133">Transmembrane helix</keyword>
<dbReference type="Gene3D" id="2.120.10.80">
    <property type="entry name" value="Kelch-type beta propeller"/>
    <property type="match status" value="2"/>
</dbReference>
<feature type="domain" description="Cytochrome b561" evidence="11">
    <location>
        <begin position="337"/>
        <end position="540"/>
    </location>
</feature>
<keyword evidence="6" id="KW-0249">Electron transport</keyword>
<evidence type="ECO:0000256" key="3">
    <source>
        <dbReference type="ARBA" id="ARBA00022448"/>
    </source>
</evidence>
<evidence type="ECO:0000256" key="7">
    <source>
        <dbReference type="ARBA" id="ARBA00022989"/>
    </source>
</evidence>
<feature type="transmembrane region" description="Helical" evidence="9">
    <location>
        <begin position="378"/>
        <end position="400"/>
    </location>
</feature>
<keyword evidence="5" id="KW-0677">Repeat</keyword>
<sequence>MAMLRALTFLLFVPIVFSRLRWRLLSPRNDSNGFPAARRDSSIGFIQAENKLVVFGGKQGGKNFDDTWIYDLSNRKWEPVNPPTSSPQKRFSMVYGAFGKYFFISTGEYNGSPRQFFDDIWRFNSSSLSWRRLDENSETRPEQRYGSSGGIFNNGDNNNGFYVTHGFSGRRYSNTFKFDLGKNEWQLKFTGSNNYNPNLPHARCLHSATMIKSDELLLYGGCLGGGGTGGPCPSKDSWKFSANKKEWTKLPECSNPRMYTSLAMLPPLNGSERRAVLYAGQEKSISVLGTPNYDANEVTVFNPETNQWKRVTVEGDNVPVKRAGHVMATTDQGIVVFGGEDVDNDNLLNDLWLLEGSASDADASPSAGGCGSYDFNLIGLHALFMFLGWGVFLQAGAFIARYFRHVENAWWFKMHRIFQVTGLVLAFLGLVCAAVSVPFGHLNFAHGGLGFVIMVIGLLQPLNAHFRPHAPKANEIKTKGRFIWEVFHKNLGRLALFLALINISLGFFLALVPSAVLAVWFVLLGLYITAHVLMEVRFRLKKKSPKVVTITMN</sequence>
<organism evidence="12 13">
    <name type="scientific">Acropora cervicornis</name>
    <name type="common">Staghorn coral</name>
    <dbReference type="NCBI Taxonomy" id="6130"/>
    <lineage>
        <taxon>Eukaryota</taxon>
        <taxon>Metazoa</taxon>
        <taxon>Cnidaria</taxon>
        <taxon>Anthozoa</taxon>
        <taxon>Hexacorallia</taxon>
        <taxon>Scleractinia</taxon>
        <taxon>Astrocoeniina</taxon>
        <taxon>Acroporidae</taxon>
        <taxon>Acropora</taxon>
    </lineage>
</organism>
<dbReference type="CDD" id="cd08760">
    <property type="entry name" value="Cyt_b561_FRRS1_like"/>
    <property type="match status" value="1"/>
</dbReference>
<keyword evidence="10" id="KW-0732">Signal</keyword>
<evidence type="ECO:0000256" key="1">
    <source>
        <dbReference type="ARBA" id="ARBA00004370"/>
    </source>
</evidence>
<dbReference type="PANTHER" id="PTHR46093:SF18">
    <property type="entry name" value="FIBRONECTIN TYPE-III DOMAIN-CONTAINING PROTEIN"/>
    <property type="match status" value="1"/>
</dbReference>
<comment type="caution">
    <text evidence="12">The sequence shown here is derived from an EMBL/GenBank/DDBJ whole genome shotgun (WGS) entry which is preliminary data.</text>
</comment>
<evidence type="ECO:0000256" key="6">
    <source>
        <dbReference type="ARBA" id="ARBA00022982"/>
    </source>
</evidence>
<evidence type="ECO:0000256" key="10">
    <source>
        <dbReference type="SAM" id="SignalP"/>
    </source>
</evidence>
<keyword evidence="13" id="KW-1185">Reference proteome</keyword>
<dbReference type="GO" id="GO:0016020">
    <property type="term" value="C:membrane"/>
    <property type="evidence" value="ECO:0007669"/>
    <property type="project" value="UniProtKB-SubCell"/>
</dbReference>
<evidence type="ECO:0000256" key="8">
    <source>
        <dbReference type="ARBA" id="ARBA00023136"/>
    </source>
</evidence>
<evidence type="ECO:0000256" key="2">
    <source>
        <dbReference type="ARBA" id="ARBA00022441"/>
    </source>
</evidence>
<dbReference type="Proteomes" id="UP001249851">
    <property type="component" value="Unassembled WGS sequence"/>
</dbReference>
<keyword evidence="2" id="KW-0880">Kelch repeat</keyword>
<dbReference type="SUPFAM" id="SSF50965">
    <property type="entry name" value="Galactose oxidase, central domain"/>
    <property type="match status" value="1"/>
</dbReference>
<dbReference type="EMBL" id="JARQWQ010000012">
    <property type="protein sequence ID" value="KAK2568208.1"/>
    <property type="molecule type" value="Genomic_DNA"/>
</dbReference>